<dbReference type="InterPro" id="IPR052636">
    <property type="entry name" value="UDP-D-xylose:L-fucose_XylT"/>
</dbReference>
<dbReference type="EMBL" id="JAEHOE010000017">
    <property type="protein sequence ID" value="KAG2496842.1"/>
    <property type="molecule type" value="Genomic_DNA"/>
</dbReference>
<dbReference type="Proteomes" id="UP000612055">
    <property type="component" value="Unassembled WGS sequence"/>
</dbReference>
<evidence type="ECO:0000313" key="3">
    <source>
        <dbReference type="Proteomes" id="UP000612055"/>
    </source>
</evidence>
<dbReference type="AlphaFoldDB" id="A0A836C2I5"/>
<proteinExistence type="predicted"/>
<evidence type="ECO:0000313" key="2">
    <source>
        <dbReference type="EMBL" id="KAG2496842.1"/>
    </source>
</evidence>
<dbReference type="PANTHER" id="PTHR47032">
    <property type="entry name" value="UDP-D-XYLOSE:L-FUCOSE ALPHA-1,3-D-XYLOSYLTRANSFERASE-RELATED"/>
    <property type="match status" value="1"/>
</dbReference>
<gene>
    <name evidence="2" type="ORF">HYH03_005247</name>
</gene>
<feature type="domain" description="Nucleotide-diphospho-sugar transferase" evidence="1">
    <location>
        <begin position="76"/>
        <end position="230"/>
    </location>
</feature>
<dbReference type="PANTHER" id="PTHR47032:SF1">
    <property type="entry name" value="UDP-D-XYLOSE:L-FUCOSE ALPHA-1,3-D-XYLOSYLTRANSFERASE-RELATED"/>
    <property type="match status" value="1"/>
</dbReference>
<keyword evidence="3" id="KW-1185">Reference proteome</keyword>
<organism evidence="2 3">
    <name type="scientific">Edaphochlamys debaryana</name>
    <dbReference type="NCBI Taxonomy" id="47281"/>
    <lineage>
        <taxon>Eukaryota</taxon>
        <taxon>Viridiplantae</taxon>
        <taxon>Chlorophyta</taxon>
        <taxon>core chlorophytes</taxon>
        <taxon>Chlorophyceae</taxon>
        <taxon>CS clade</taxon>
        <taxon>Chlamydomonadales</taxon>
        <taxon>Chlamydomonadales incertae sedis</taxon>
        <taxon>Edaphochlamys</taxon>
    </lineage>
</organism>
<comment type="caution">
    <text evidence="2">The sequence shown here is derived from an EMBL/GenBank/DDBJ whole genome shotgun (WGS) entry which is preliminary data.</text>
</comment>
<reference evidence="2" key="1">
    <citation type="journal article" date="2020" name="bioRxiv">
        <title>Comparative genomics of Chlamydomonas.</title>
        <authorList>
            <person name="Craig R.J."/>
            <person name="Hasan A.R."/>
            <person name="Ness R.W."/>
            <person name="Keightley P.D."/>
        </authorList>
    </citation>
    <scope>NUCLEOTIDE SEQUENCE</scope>
    <source>
        <strain evidence="2">CCAP 11/70</strain>
    </source>
</reference>
<dbReference type="InterPro" id="IPR005069">
    <property type="entry name" value="Nucl-diP-sugar_transferase"/>
</dbReference>
<dbReference type="Pfam" id="PF03407">
    <property type="entry name" value="Nucleotid_trans"/>
    <property type="match status" value="1"/>
</dbReference>
<protein>
    <recommendedName>
        <fullName evidence="1">Nucleotide-diphospho-sugar transferase domain-containing protein</fullName>
    </recommendedName>
</protein>
<accession>A0A836C2I5</accession>
<sequence length="325" mass="36446">MSGDASLLDVEPVFLKTLQNIVITLPDNRITNLARVHMIHPLSTSAMGLCRKLQDQYGNGCAPGFENTFPAVQESQANSSHMAFLSGGFFVVGYAKMGIMINLLSLGYDVLFVDSDHVYFRNPIPAFYTSYKADLYTALEHCRNLDTQDGVVQFPDKVVPNISTLFARATGAVMRCLMNWFFAMISCAGKNEWCWDQYKFKGSMELCMRGMSYNHFTLGFLSPEKFASLCHGTCGCDALGMPRVVWRGGRGDPAYEETCPARVVKKWWLFHVACFAGHMDGSKVKHMQRALRLYEKHVGPQGSAPQDPMPWWTADPWWLNFTAAG</sequence>
<evidence type="ECO:0000259" key="1">
    <source>
        <dbReference type="Pfam" id="PF03407"/>
    </source>
</evidence>
<dbReference type="GO" id="GO:0005794">
    <property type="term" value="C:Golgi apparatus"/>
    <property type="evidence" value="ECO:0007669"/>
    <property type="project" value="TreeGrafter"/>
</dbReference>
<name>A0A836C2I5_9CHLO</name>
<dbReference type="OrthoDB" id="523104at2759"/>
<dbReference type="GO" id="GO:0016757">
    <property type="term" value="F:glycosyltransferase activity"/>
    <property type="evidence" value="ECO:0007669"/>
    <property type="project" value="TreeGrafter"/>
</dbReference>